<dbReference type="InterPro" id="IPR005471">
    <property type="entry name" value="Tscrpt_reg_IclR_N"/>
</dbReference>
<dbReference type="EMBL" id="VYKL01000053">
    <property type="protein sequence ID" value="KAA9013251.1"/>
    <property type="molecule type" value="Genomic_DNA"/>
</dbReference>
<dbReference type="PROSITE" id="PS51078">
    <property type="entry name" value="ICLR_ED"/>
    <property type="match status" value="1"/>
</dbReference>
<accession>A0A5J5GY80</accession>
<organism evidence="6 7">
    <name type="scientific">Niallia endozanthoxylica</name>
    <dbReference type="NCBI Taxonomy" id="2036016"/>
    <lineage>
        <taxon>Bacteria</taxon>
        <taxon>Bacillati</taxon>
        <taxon>Bacillota</taxon>
        <taxon>Bacilli</taxon>
        <taxon>Bacillales</taxon>
        <taxon>Bacillaceae</taxon>
        <taxon>Niallia</taxon>
    </lineage>
</organism>
<evidence type="ECO:0000259" key="4">
    <source>
        <dbReference type="PROSITE" id="PS51077"/>
    </source>
</evidence>
<proteinExistence type="predicted"/>
<keyword evidence="1" id="KW-0805">Transcription regulation</keyword>
<evidence type="ECO:0000313" key="7">
    <source>
        <dbReference type="Proteomes" id="UP000326671"/>
    </source>
</evidence>
<sequence length="262" mass="29051">MSIENKSILQSVQNGLQILKLFSKENSILGITDISRELELPKSTVSRLINDLMSEGYLRKVGRKYTVGLSILGLTGVIMSQLEIHREAFDPLKCLVSKLNENAHVSTLDGTHLIYILKVESKQTIRLLSHVGQHRPPTCSAPGKLLLAFQPKEIVDQVIQAGLPKRGPNSVTDPKVLLQQLKQIRQDEYCVCIDEMHEDVIAIAAPIKDYTGKIIASVSVAAPKLRMGEDFIPQCVEEIIKTGKKISAKLGYIESLQCEGER</sequence>
<dbReference type="PANTHER" id="PTHR30136">
    <property type="entry name" value="HELIX-TURN-HELIX TRANSCRIPTIONAL REGULATOR, ICLR FAMILY"/>
    <property type="match status" value="1"/>
</dbReference>
<protein>
    <submittedName>
        <fullName evidence="6">IclR family transcriptional regulator</fullName>
    </submittedName>
</protein>
<dbReference type="GO" id="GO:0003700">
    <property type="term" value="F:DNA-binding transcription factor activity"/>
    <property type="evidence" value="ECO:0007669"/>
    <property type="project" value="TreeGrafter"/>
</dbReference>
<gene>
    <name evidence="6" type="ORF">F4V44_24955</name>
</gene>
<dbReference type="SUPFAM" id="SSF46785">
    <property type="entry name" value="Winged helix' DNA-binding domain"/>
    <property type="match status" value="1"/>
</dbReference>
<dbReference type="InterPro" id="IPR011991">
    <property type="entry name" value="ArsR-like_HTH"/>
</dbReference>
<dbReference type="AlphaFoldDB" id="A0A5J5GY80"/>
<dbReference type="Pfam" id="PF09339">
    <property type="entry name" value="HTH_IclR"/>
    <property type="match status" value="1"/>
</dbReference>
<dbReference type="GO" id="GO:0045892">
    <property type="term" value="P:negative regulation of DNA-templated transcription"/>
    <property type="evidence" value="ECO:0007669"/>
    <property type="project" value="TreeGrafter"/>
</dbReference>
<dbReference type="PROSITE" id="PS51077">
    <property type="entry name" value="HTH_ICLR"/>
    <property type="match status" value="1"/>
</dbReference>
<dbReference type="InterPro" id="IPR050707">
    <property type="entry name" value="HTH_MetabolicPath_Reg"/>
</dbReference>
<name>A0A5J5GY80_9BACI</name>
<feature type="domain" description="HTH iclR-type" evidence="4">
    <location>
        <begin position="9"/>
        <end position="69"/>
    </location>
</feature>
<dbReference type="SMART" id="SM00346">
    <property type="entry name" value="HTH_ICLR"/>
    <property type="match status" value="1"/>
</dbReference>
<dbReference type="Gene3D" id="3.30.450.40">
    <property type="match status" value="1"/>
</dbReference>
<dbReference type="Proteomes" id="UP000326671">
    <property type="component" value="Unassembled WGS sequence"/>
</dbReference>
<dbReference type="PANTHER" id="PTHR30136:SF2">
    <property type="entry name" value="TRANSCRIPTIONAL REGULATOR ICLR"/>
    <property type="match status" value="1"/>
</dbReference>
<dbReference type="GO" id="GO:0003677">
    <property type="term" value="F:DNA binding"/>
    <property type="evidence" value="ECO:0007669"/>
    <property type="project" value="UniProtKB-KW"/>
</dbReference>
<evidence type="ECO:0000256" key="1">
    <source>
        <dbReference type="ARBA" id="ARBA00023015"/>
    </source>
</evidence>
<dbReference type="CDD" id="cd00090">
    <property type="entry name" value="HTH_ARSR"/>
    <property type="match status" value="1"/>
</dbReference>
<dbReference type="InterPro" id="IPR029016">
    <property type="entry name" value="GAF-like_dom_sf"/>
</dbReference>
<dbReference type="InterPro" id="IPR014757">
    <property type="entry name" value="Tscrpt_reg_IclR_C"/>
</dbReference>
<dbReference type="InterPro" id="IPR036388">
    <property type="entry name" value="WH-like_DNA-bd_sf"/>
</dbReference>
<feature type="domain" description="IclR-ED" evidence="5">
    <location>
        <begin position="70"/>
        <end position="252"/>
    </location>
</feature>
<keyword evidence="7" id="KW-1185">Reference proteome</keyword>
<evidence type="ECO:0000256" key="3">
    <source>
        <dbReference type="ARBA" id="ARBA00023163"/>
    </source>
</evidence>
<evidence type="ECO:0000259" key="5">
    <source>
        <dbReference type="PROSITE" id="PS51078"/>
    </source>
</evidence>
<reference evidence="6 7" key="1">
    <citation type="submission" date="2019-09" db="EMBL/GenBank/DDBJ databases">
        <title>Whole genome sequences of isolates from the Mars Exploration Rovers.</title>
        <authorList>
            <person name="Seuylemezian A."/>
            <person name="Vaishampayan P."/>
        </authorList>
    </citation>
    <scope>NUCLEOTIDE SEQUENCE [LARGE SCALE GENOMIC DNA]</scope>
    <source>
        <strain evidence="6 7">MER_TA_151</strain>
    </source>
</reference>
<evidence type="ECO:0000313" key="6">
    <source>
        <dbReference type="EMBL" id="KAA9013251.1"/>
    </source>
</evidence>
<keyword evidence="3" id="KW-0804">Transcription</keyword>
<dbReference type="InterPro" id="IPR036390">
    <property type="entry name" value="WH_DNA-bd_sf"/>
</dbReference>
<evidence type="ECO:0000256" key="2">
    <source>
        <dbReference type="ARBA" id="ARBA00023125"/>
    </source>
</evidence>
<dbReference type="Pfam" id="PF01614">
    <property type="entry name" value="IclR_C"/>
    <property type="match status" value="1"/>
</dbReference>
<dbReference type="OrthoDB" id="9791752at2"/>
<dbReference type="SUPFAM" id="SSF55781">
    <property type="entry name" value="GAF domain-like"/>
    <property type="match status" value="1"/>
</dbReference>
<dbReference type="Gene3D" id="1.10.10.10">
    <property type="entry name" value="Winged helix-like DNA-binding domain superfamily/Winged helix DNA-binding domain"/>
    <property type="match status" value="1"/>
</dbReference>
<comment type="caution">
    <text evidence="6">The sequence shown here is derived from an EMBL/GenBank/DDBJ whole genome shotgun (WGS) entry which is preliminary data.</text>
</comment>
<keyword evidence="2" id="KW-0238">DNA-binding</keyword>